<keyword evidence="6" id="KW-1185">Reference proteome</keyword>
<gene>
    <name evidence="5" type="ORF">QS748_00725</name>
</gene>
<dbReference type="PRINTS" id="PR00032">
    <property type="entry name" value="HTHARAC"/>
</dbReference>
<dbReference type="Gene3D" id="1.10.10.60">
    <property type="entry name" value="Homeodomain-like"/>
    <property type="match status" value="2"/>
</dbReference>
<dbReference type="InterPro" id="IPR020449">
    <property type="entry name" value="Tscrpt_reg_AraC-type_HTH"/>
</dbReference>
<dbReference type="PROSITE" id="PS01124">
    <property type="entry name" value="HTH_ARAC_FAMILY_2"/>
    <property type="match status" value="1"/>
</dbReference>
<evidence type="ECO:0000259" key="4">
    <source>
        <dbReference type="PROSITE" id="PS01124"/>
    </source>
</evidence>
<dbReference type="InterPro" id="IPR009057">
    <property type="entry name" value="Homeodomain-like_sf"/>
</dbReference>
<keyword evidence="2" id="KW-0238">DNA-binding</keyword>
<evidence type="ECO:0000256" key="3">
    <source>
        <dbReference type="ARBA" id="ARBA00023163"/>
    </source>
</evidence>
<proteinExistence type="predicted"/>
<dbReference type="InterPro" id="IPR052158">
    <property type="entry name" value="INH-QAR"/>
</dbReference>
<dbReference type="InterPro" id="IPR029062">
    <property type="entry name" value="Class_I_gatase-like"/>
</dbReference>
<protein>
    <submittedName>
        <fullName evidence="5">Helix-turn-helix domain-containing protein</fullName>
    </submittedName>
</protein>
<dbReference type="AlphaFoldDB" id="A0AA90NVV8"/>
<dbReference type="GO" id="GO:0043565">
    <property type="term" value="F:sequence-specific DNA binding"/>
    <property type="evidence" value="ECO:0007669"/>
    <property type="project" value="InterPro"/>
</dbReference>
<dbReference type="PANTHER" id="PTHR43130">
    <property type="entry name" value="ARAC-FAMILY TRANSCRIPTIONAL REGULATOR"/>
    <property type="match status" value="1"/>
</dbReference>
<evidence type="ECO:0000256" key="2">
    <source>
        <dbReference type="ARBA" id="ARBA00023125"/>
    </source>
</evidence>
<sequence>MTLNNRPTSTPIKIAVPLFQHMIATSITLPLEMLEAASVYSRLEGNHNPLEITFCSDTSDKIRATGGIFLASDTLYPNTGKADLVLVPALWRNPLTEITKNNRLISWLIKQHSNNALILVAGTGVVFLAEAGLLNKQPAATHWFYLDKLQRRYPAVNFKPHHLITRSGRIYCAGSVNSVADLAVHVIKVIMGSSVALRVEQQFSHEIRKSFEETCFPQDDNSNHHDEAIVLLQEWLNNHYQDNILLSDMSRVSGLHIRSLGRRFKQATSLPPASYLKNIRLQKSQELLKSSNLCIAEIALSIGYDDPNYFSRSFYKQYHLTPSNFRKSVREKLFSL</sequence>
<dbReference type="Proteomes" id="UP001178148">
    <property type="component" value="Unassembled WGS sequence"/>
</dbReference>
<evidence type="ECO:0000313" key="5">
    <source>
        <dbReference type="EMBL" id="MDP0587796.1"/>
    </source>
</evidence>
<dbReference type="SUPFAM" id="SSF46689">
    <property type="entry name" value="Homeodomain-like"/>
    <property type="match status" value="2"/>
</dbReference>
<comment type="caution">
    <text evidence="5">The sequence shown here is derived from an EMBL/GenBank/DDBJ whole genome shotgun (WGS) entry which is preliminary data.</text>
</comment>
<evidence type="ECO:0000256" key="1">
    <source>
        <dbReference type="ARBA" id="ARBA00023015"/>
    </source>
</evidence>
<dbReference type="Gene3D" id="3.40.50.880">
    <property type="match status" value="1"/>
</dbReference>
<keyword evidence="3" id="KW-0804">Transcription</keyword>
<dbReference type="InterPro" id="IPR018060">
    <property type="entry name" value="HTH_AraC"/>
</dbReference>
<dbReference type="SUPFAM" id="SSF52317">
    <property type="entry name" value="Class I glutamine amidotransferase-like"/>
    <property type="match status" value="1"/>
</dbReference>
<feature type="domain" description="HTH araC/xylS-type" evidence="4">
    <location>
        <begin position="230"/>
        <end position="328"/>
    </location>
</feature>
<evidence type="ECO:0000313" key="6">
    <source>
        <dbReference type="Proteomes" id="UP001178148"/>
    </source>
</evidence>
<dbReference type="EMBL" id="JASXSV010000001">
    <property type="protein sequence ID" value="MDP0587796.1"/>
    <property type="molecule type" value="Genomic_DNA"/>
</dbReference>
<dbReference type="SMART" id="SM00342">
    <property type="entry name" value="HTH_ARAC"/>
    <property type="match status" value="1"/>
</dbReference>
<accession>A0AA90NVV8</accession>
<dbReference type="PANTHER" id="PTHR43130:SF11">
    <property type="entry name" value="TRANSCRIPTIONAL REGULATORY PROTEIN"/>
    <property type="match status" value="1"/>
</dbReference>
<keyword evidence="1" id="KW-0805">Transcription regulation</keyword>
<dbReference type="Pfam" id="PF12833">
    <property type="entry name" value="HTH_18"/>
    <property type="match status" value="1"/>
</dbReference>
<name>A0AA90NVV8_9GAMM</name>
<organism evidence="5 6">
    <name type="scientific">Candidatus Endonucleibacter bathymodioli</name>
    <dbReference type="NCBI Taxonomy" id="539814"/>
    <lineage>
        <taxon>Bacteria</taxon>
        <taxon>Pseudomonadati</taxon>
        <taxon>Pseudomonadota</taxon>
        <taxon>Gammaproteobacteria</taxon>
        <taxon>Oceanospirillales</taxon>
        <taxon>Endozoicomonadaceae</taxon>
        <taxon>Candidatus Endonucleibacter</taxon>
    </lineage>
</organism>
<reference evidence="5 6" key="1">
    <citation type="journal article" date="2023" name="bioRxiv">
        <title>An intranuclear bacterial parasite of deep-sea mussels expresses apoptosis inhibitors acquired from its host.</title>
        <authorList>
            <person name="Gonzalez Porras M.A."/>
            <person name="Assie A."/>
            <person name="Tietjen M."/>
            <person name="Violette M."/>
            <person name="Kleiner M."/>
            <person name="Gruber-Vodicka H."/>
            <person name="Dubilier N."/>
            <person name="Leisch N."/>
        </authorList>
    </citation>
    <scope>NUCLEOTIDE SEQUENCE [LARGE SCALE GENOMIC DNA]</scope>
    <source>
        <strain evidence="5">IAP13</strain>
    </source>
</reference>
<dbReference type="GO" id="GO:0003700">
    <property type="term" value="F:DNA-binding transcription factor activity"/>
    <property type="evidence" value="ECO:0007669"/>
    <property type="project" value="InterPro"/>
</dbReference>